<evidence type="ECO:0000313" key="5">
    <source>
        <dbReference type="Proteomes" id="UP001178507"/>
    </source>
</evidence>
<dbReference type="EMBL" id="CAUJNA010003484">
    <property type="protein sequence ID" value="CAJ1403202.1"/>
    <property type="molecule type" value="Genomic_DNA"/>
</dbReference>
<dbReference type="InterPro" id="IPR053720">
    <property type="entry name" value="Psm_Assembly_Chaperone"/>
</dbReference>
<organism evidence="4 5">
    <name type="scientific">Effrenium voratum</name>
    <dbReference type="NCBI Taxonomy" id="2562239"/>
    <lineage>
        <taxon>Eukaryota</taxon>
        <taxon>Sar</taxon>
        <taxon>Alveolata</taxon>
        <taxon>Dinophyceae</taxon>
        <taxon>Suessiales</taxon>
        <taxon>Symbiodiniaceae</taxon>
        <taxon>Effrenium</taxon>
    </lineage>
</organism>
<sequence>MTVATATEPRELADLGRQRSFDVQVLFGDRRQEHYRALARAIIERLAEKTSKPLLLGIHLQDKSVEAFRAILQEVQQRLSGVAPPEDDDFADFEGRVSLDTIKVRSKYLWRHDLTGPTPLWSDPDMKWHLGLFTSLKDLEPKFVDTGGRAYRWEQGDAADQELRLFLPVAATTQVKDVEFQVAPRSLRVRVAGQPLLEGELWSEADVQDTYFELDGQGESRVLVVYLAKARVETWEEVMQVCYTWAPAGRYNEEIRISVPIREDVVASDVDFSLSEGHLRLALKGQKPWLEGDLWGAVDPEDCDWMIENDEGQRCIVVTLGKLHVREHWDRLLKSEEGLGGWSTFEPGSHKETDLAVLGSLEYRGVHRMA</sequence>
<keyword evidence="2" id="KW-0963">Cytoplasm</keyword>
<feature type="domain" description="CS" evidence="3">
    <location>
        <begin position="146"/>
        <end position="239"/>
    </location>
</feature>
<gene>
    <name evidence="4" type="ORF">EVOR1521_LOCUS25929</name>
</gene>
<dbReference type="Proteomes" id="UP001178507">
    <property type="component" value="Unassembled WGS sequence"/>
</dbReference>
<comment type="subcellular location">
    <subcellularLocation>
        <location evidence="1">Cytoplasm</location>
    </subcellularLocation>
</comment>
<dbReference type="InterPro" id="IPR037898">
    <property type="entry name" value="NudC_fam"/>
</dbReference>
<name>A0AA36JBL2_9DINO</name>
<proteinExistence type="predicted"/>
<keyword evidence="5" id="KW-1185">Reference proteome</keyword>
<reference evidence="4" key="1">
    <citation type="submission" date="2023-08" db="EMBL/GenBank/DDBJ databases">
        <authorList>
            <person name="Chen Y."/>
            <person name="Shah S."/>
            <person name="Dougan E. K."/>
            <person name="Thang M."/>
            <person name="Chan C."/>
        </authorList>
    </citation>
    <scope>NUCLEOTIDE SEQUENCE</scope>
</reference>
<dbReference type="PROSITE" id="PS51203">
    <property type="entry name" value="CS"/>
    <property type="match status" value="2"/>
</dbReference>
<dbReference type="GO" id="GO:0005737">
    <property type="term" value="C:cytoplasm"/>
    <property type="evidence" value="ECO:0007669"/>
    <property type="project" value="UniProtKB-SubCell"/>
</dbReference>
<evidence type="ECO:0000256" key="1">
    <source>
        <dbReference type="ARBA" id="ARBA00004496"/>
    </source>
</evidence>
<dbReference type="InterPro" id="IPR007052">
    <property type="entry name" value="CS_dom"/>
</dbReference>
<dbReference type="GO" id="GO:0051082">
    <property type="term" value="F:unfolded protein binding"/>
    <property type="evidence" value="ECO:0007669"/>
    <property type="project" value="TreeGrafter"/>
</dbReference>
<comment type="caution">
    <text evidence="4">The sequence shown here is derived from an EMBL/GenBank/DDBJ whole genome shotgun (WGS) entry which is preliminary data.</text>
</comment>
<dbReference type="CDD" id="cd06467">
    <property type="entry name" value="p23_NUDC_like"/>
    <property type="match status" value="1"/>
</dbReference>
<dbReference type="GO" id="GO:0043248">
    <property type="term" value="P:proteasome assembly"/>
    <property type="evidence" value="ECO:0007669"/>
    <property type="project" value="InterPro"/>
</dbReference>
<dbReference type="PANTHER" id="PTHR12356">
    <property type="entry name" value="NUCLEAR MOVEMENT PROTEIN NUDC"/>
    <property type="match status" value="1"/>
</dbReference>
<dbReference type="InterPro" id="IPR008978">
    <property type="entry name" value="HSP20-like_chaperone"/>
</dbReference>
<dbReference type="SUPFAM" id="SSF49764">
    <property type="entry name" value="HSP20-like chaperones"/>
    <property type="match status" value="2"/>
</dbReference>
<dbReference type="Pfam" id="PF10178">
    <property type="entry name" value="PAC3"/>
    <property type="match status" value="1"/>
</dbReference>
<evidence type="ECO:0000313" key="4">
    <source>
        <dbReference type="EMBL" id="CAJ1403202.1"/>
    </source>
</evidence>
<dbReference type="InterPro" id="IPR018788">
    <property type="entry name" value="Proteasome_assmbl_chp_3"/>
</dbReference>
<dbReference type="Pfam" id="PF04969">
    <property type="entry name" value="CS"/>
    <property type="match status" value="2"/>
</dbReference>
<accession>A0AA36JBL2</accession>
<dbReference type="PANTHER" id="PTHR12356:SF3">
    <property type="entry name" value="NUCLEAR MIGRATION PROTEIN NUDC"/>
    <property type="match status" value="1"/>
</dbReference>
<dbReference type="GO" id="GO:0006457">
    <property type="term" value="P:protein folding"/>
    <property type="evidence" value="ECO:0007669"/>
    <property type="project" value="TreeGrafter"/>
</dbReference>
<feature type="domain" description="CS" evidence="3">
    <location>
        <begin position="238"/>
        <end position="333"/>
    </location>
</feature>
<evidence type="ECO:0000259" key="3">
    <source>
        <dbReference type="PROSITE" id="PS51203"/>
    </source>
</evidence>
<protein>
    <recommendedName>
        <fullName evidence="3">CS domain-containing protein</fullName>
    </recommendedName>
</protein>
<evidence type="ECO:0000256" key="2">
    <source>
        <dbReference type="ARBA" id="ARBA00022490"/>
    </source>
</evidence>
<dbReference type="Gene3D" id="2.60.40.790">
    <property type="match status" value="2"/>
</dbReference>
<dbReference type="AlphaFoldDB" id="A0AA36JBL2"/>
<dbReference type="Gene3D" id="3.30.230.90">
    <property type="match status" value="1"/>
</dbReference>